<gene>
    <name evidence="2" type="ORF">GON01_13715</name>
</gene>
<proteinExistence type="predicted"/>
<protein>
    <submittedName>
        <fullName evidence="2">J domain-containing protein</fullName>
    </submittedName>
</protein>
<name>A0A6I4J4G6_9SPHN</name>
<dbReference type="Gene3D" id="1.10.287.110">
    <property type="entry name" value="DnaJ domain"/>
    <property type="match status" value="1"/>
</dbReference>
<dbReference type="CDD" id="cd06257">
    <property type="entry name" value="DnaJ"/>
    <property type="match status" value="1"/>
</dbReference>
<dbReference type="PROSITE" id="PS50076">
    <property type="entry name" value="DNAJ_2"/>
    <property type="match status" value="1"/>
</dbReference>
<keyword evidence="3" id="KW-1185">Reference proteome</keyword>
<organism evidence="2 3">
    <name type="scientific">Sphingomonas horti</name>
    <dbReference type="NCBI Taxonomy" id="2682842"/>
    <lineage>
        <taxon>Bacteria</taxon>
        <taxon>Pseudomonadati</taxon>
        <taxon>Pseudomonadota</taxon>
        <taxon>Alphaproteobacteria</taxon>
        <taxon>Sphingomonadales</taxon>
        <taxon>Sphingomonadaceae</taxon>
        <taxon>Sphingomonas</taxon>
    </lineage>
</organism>
<evidence type="ECO:0000313" key="2">
    <source>
        <dbReference type="EMBL" id="MVO78988.1"/>
    </source>
</evidence>
<dbReference type="InterPro" id="IPR001623">
    <property type="entry name" value="DnaJ_domain"/>
</dbReference>
<dbReference type="Proteomes" id="UP000441389">
    <property type="component" value="Unassembled WGS sequence"/>
</dbReference>
<dbReference type="EMBL" id="WQMS01000016">
    <property type="protein sequence ID" value="MVO78988.1"/>
    <property type="molecule type" value="Genomic_DNA"/>
</dbReference>
<sequence length="87" mass="9708">MTLVALAALVVFWWRGNQQRRRVSMPLAEARQLLGLGADADADQVRDAHRRIIARVHPDAGGTIELARRTNLARDVLLKELARPSTD</sequence>
<dbReference type="AlphaFoldDB" id="A0A6I4J4G6"/>
<dbReference type="SMART" id="SM00271">
    <property type="entry name" value="DnaJ"/>
    <property type="match status" value="1"/>
</dbReference>
<dbReference type="InterPro" id="IPR036869">
    <property type="entry name" value="J_dom_sf"/>
</dbReference>
<dbReference type="SUPFAM" id="SSF46565">
    <property type="entry name" value="Chaperone J-domain"/>
    <property type="match status" value="1"/>
</dbReference>
<evidence type="ECO:0000259" key="1">
    <source>
        <dbReference type="PROSITE" id="PS50076"/>
    </source>
</evidence>
<reference evidence="2 3" key="1">
    <citation type="submission" date="2019-12" db="EMBL/GenBank/DDBJ databases">
        <authorList>
            <person name="Huq M.A."/>
        </authorList>
    </citation>
    <scope>NUCLEOTIDE SEQUENCE [LARGE SCALE GENOMIC DNA]</scope>
    <source>
        <strain evidence="2 3">MAH-20</strain>
    </source>
</reference>
<accession>A0A6I4J4G6</accession>
<evidence type="ECO:0000313" key="3">
    <source>
        <dbReference type="Proteomes" id="UP000441389"/>
    </source>
</evidence>
<feature type="domain" description="J" evidence="1">
    <location>
        <begin position="29"/>
        <end position="87"/>
    </location>
</feature>
<comment type="caution">
    <text evidence="2">The sequence shown here is derived from an EMBL/GenBank/DDBJ whole genome shotgun (WGS) entry which is preliminary data.</text>
</comment>